<dbReference type="GO" id="GO:0003677">
    <property type="term" value="F:DNA binding"/>
    <property type="evidence" value="ECO:0007669"/>
    <property type="project" value="UniProtKB-KW"/>
</dbReference>
<gene>
    <name evidence="4" type="ORF">M404DRAFT_34310</name>
</gene>
<organism evidence="4 5">
    <name type="scientific">Pisolithus tinctorius Marx 270</name>
    <dbReference type="NCBI Taxonomy" id="870435"/>
    <lineage>
        <taxon>Eukaryota</taxon>
        <taxon>Fungi</taxon>
        <taxon>Dikarya</taxon>
        <taxon>Basidiomycota</taxon>
        <taxon>Agaricomycotina</taxon>
        <taxon>Agaricomycetes</taxon>
        <taxon>Agaricomycetidae</taxon>
        <taxon>Boletales</taxon>
        <taxon>Sclerodermatineae</taxon>
        <taxon>Pisolithaceae</taxon>
        <taxon>Pisolithus</taxon>
    </lineage>
</organism>
<feature type="domain" description="HTH CENPB-type" evidence="3">
    <location>
        <begin position="95"/>
        <end position="168"/>
    </location>
</feature>
<dbReference type="Proteomes" id="UP000054217">
    <property type="component" value="Unassembled WGS sequence"/>
</dbReference>
<reference evidence="4 5" key="1">
    <citation type="submission" date="2014-04" db="EMBL/GenBank/DDBJ databases">
        <authorList>
            <consortium name="DOE Joint Genome Institute"/>
            <person name="Kuo A."/>
            <person name="Kohler A."/>
            <person name="Costa M.D."/>
            <person name="Nagy L.G."/>
            <person name="Floudas D."/>
            <person name="Copeland A."/>
            <person name="Barry K.W."/>
            <person name="Cichocki N."/>
            <person name="Veneault-Fourrey C."/>
            <person name="LaButti K."/>
            <person name="Lindquist E.A."/>
            <person name="Lipzen A."/>
            <person name="Lundell T."/>
            <person name="Morin E."/>
            <person name="Murat C."/>
            <person name="Sun H."/>
            <person name="Tunlid A."/>
            <person name="Henrissat B."/>
            <person name="Grigoriev I.V."/>
            <person name="Hibbett D.S."/>
            <person name="Martin F."/>
            <person name="Nordberg H.P."/>
            <person name="Cantor M.N."/>
            <person name="Hua S.X."/>
        </authorList>
    </citation>
    <scope>NUCLEOTIDE SEQUENCE [LARGE SCALE GENOMIC DNA]</scope>
    <source>
        <strain evidence="4 5">Marx 270</strain>
    </source>
</reference>
<dbReference type="GO" id="GO:0005634">
    <property type="term" value="C:nucleus"/>
    <property type="evidence" value="ECO:0007669"/>
    <property type="project" value="TreeGrafter"/>
</dbReference>
<feature type="compositionally biased region" description="Polar residues" evidence="2">
    <location>
        <begin position="18"/>
        <end position="36"/>
    </location>
</feature>
<dbReference type="PANTHER" id="PTHR19303:SF73">
    <property type="entry name" value="PROTEIN PDC2"/>
    <property type="match status" value="1"/>
</dbReference>
<dbReference type="OrthoDB" id="162969at2759"/>
<sequence length="215" mass="24832">MPAELLTHKPWPKPAPYNQKQQQAGSDSTIRQNAATSAKPIKSKQRENLTLHDWLTIFEFIDSHPNVSQDRVVEHFKTLQTELEKRAQSHPNALSGKCPRVVTSPEVEKALIIWVRSMEEKGETINGPMLWEKRKRFEDEFNIPEERRLTGDGWISPFCKAYHIKEYRRHGEAASVDIEAVATEHTRLQKILSTFPPKDRFNFDKTSLFAFAPPD</sequence>
<dbReference type="STRING" id="870435.A0A0C3NIM2"/>
<dbReference type="EMBL" id="KN832072">
    <property type="protein sequence ID" value="KIN95258.1"/>
    <property type="molecule type" value="Genomic_DNA"/>
</dbReference>
<dbReference type="InterPro" id="IPR006600">
    <property type="entry name" value="HTH_CenpB_DNA-bd_dom"/>
</dbReference>
<protein>
    <recommendedName>
        <fullName evidence="3">HTH CENPB-type domain-containing protein</fullName>
    </recommendedName>
</protein>
<dbReference type="PANTHER" id="PTHR19303">
    <property type="entry name" value="TRANSPOSON"/>
    <property type="match status" value="1"/>
</dbReference>
<dbReference type="PROSITE" id="PS51253">
    <property type="entry name" value="HTH_CENPB"/>
    <property type="match status" value="1"/>
</dbReference>
<name>A0A0C3NIM2_PISTI</name>
<dbReference type="SMART" id="SM00674">
    <property type="entry name" value="CENPB"/>
    <property type="match status" value="1"/>
</dbReference>
<dbReference type="SUPFAM" id="SSF46689">
    <property type="entry name" value="Homeodomain-like"/>
    <property type="match status" value="1"/>
</dbReference>
<feature type="region of interest" description="Disordered" evidence="2">
    <location>
        <begin position="1"/>
        <end position="43"/>
    </location>
</feature>
<dbReference type="Gene3D" id="1.10.10.60">
    <property type="entry name" value="Homeodomain-like"/>
    <property type="match status" value="1"/>
</dbReference>
<keyword evidence="5" id="KW-1185">Reference proteome</keyword>
<evidence type="ECO:0000259" key="3">
    <source>
        <dbReference type="PROSITE" id="PS51253"/>
    </source>
</evidence>
<accession>A0A0C3NIM2</accession>
<keyword evidence="1" id="KW-0238">DNA-binding</keyword>
<evidence type="ECO:0000256" key="1">
    <source>
        <dbReference type="ARBA" id="ARBA00023125"/>
    </source>
</evidence>
<dbReference type="Pfam" id="PF03221">
    <property type="entry name" value="HTH_Tnp_Tc5"/>
    <property type="match status" value="1"/>
</dbReference>
<dbReference type="AlphaFoldDB" id="A0A0C3NIM2"/>
<evidence type="ECO:0000256" key="2">
    <source>
        <dbReference type="SAM" id="MobiDB-lite"/>
    </source>
</evidence>
<evidence type="ECO:0000313" key="5">
    <source>
        <dbReference type="Proteomes" id="UP000054217"/>
    </source>
</evidence>
<dbReference type="HOGENOM" id="CLU_018294_8_0_1"/>
<reference evidence="5" key="2">
    <citation type="submission" date="2015-01" db="EMBL/GenBank/DDBJ databases">
        <title>Evolutionary Origins and Diversification of the Mycorrhizal Mutualists.</title>
        <authorList>
            <consortium name="DOE Joint Genome Institute"/>
            <consortium name="Mycorrhizal Genomics Consortium"/>
            <person name="Kohler A."/>
            <person name="Kuo A."/>
            <person name="Nagy L.G."/>
            <person name="Floudas D."/>
            <person name="Copeland A."/>
            <person name="Barry K.W."/>
            <person name="Cichocki N."/>
            <person name="Veneault-Fourrey C."/>
            <person name="LaButti K."/>
            <person name="Lindquist E.A."/>
            <person name="Lipzen A."/>
            <person name="Lundell T."/>
            <person name="Morin E."/>
            <person name="Murat C."/>
            <person name="Riley R."/>
            <person name="Ohm R."/>
            <person name="Sun H."/>
            <person name="Tunlid A."/>
            <person name="Henrissat B."/>
            <person name="Grigoriev I.V."/>
            <person name="Hibbett D.S."/>
            <person name="Martin F."/>
        </authorList>
    </citation>
    <scope>NUCLEOTIDE SEQUENCE [LARGE SCALE GENOMIC DNA]</scope>
    <source>
        <strain evidence="5">Marx 270</strain>
    </source>
</reference>
<evidence type="ECO:0000313" key="4">
    <source>
        <dbReference type="EMBL" id="KIN95258.1"/>
    </source>
</evidence>
<dbReference type="InterPro" id="IPR050863">
    <property type="entry name" value="CenT-Element_Derived"/>
</dbReference>
<dbReference type="InterPro" id="IPR009057">
    <property type="entry name" value="Homeodomain-like_sf"/>
</dbReference>
<dbReference type="InParanoid" id="A0A0C3NIM2"/>
<proteinExistence type="predicted"/>